<sequence length="148" mass="17172">MKIDALNSSHSLHNQQSIQRPTSISSSSLGNAQFDPLMATLNPYFYQQLQKESINTPKDVLNFLKRFDVKNEVNQTLKEKRQLALLTYTHQKSELEQTENKEIINQALLSYLSFQGIYHQFVLEMTGMIDNQEEYAEFFKPDSTTFSL</sequence>
<evidence type="ECO:0000313" key="3">
    <source>
        <dbReference type="Proteomes" id="UP000078250"/>
    </source>
</evidence>
<proteinExistence type="predicted"/>
<organism evidence="2 3">
    <name type="scientific">Proteus hauseri ATCC 700826</name>
    <dbReference type="NCBI Taxonomy" id="1354271"/>
    <lineage>
        <taxon>Bacteria</taxon>
        <taxon>Pseudomonadati</taxon>
        <taxon>Pseudomonadota</taxon>
        <taxon>Gammaproteobacteria</taxon>
        <taxon>Enterobacterales</taxon>
        <taxon>Morganellaceae</taxon>
        <taxon>Proteus</taxon>
    </lineage>
</organism>
<evidence type="ECO:0000256" key="1">
    <source>
        <dbReference type="SAM" id="MobiDB-lite"/>
    </source>
</evidence>
<accession>A0AAJ3HPN4</accession>
<keyword evidence="3" id="KW-1185">Reference proteome</keyword>
<name>A0AAJ3HPN4_PROHU</name>
<dbReference type="AlphaFoldDB" id="A0AAJ3HPN4"/>
<feature type="region of interest" description="Disordered" evidence="1">
    <location>
        <begin position="1"/>
        <end position="27"/>
    </location>
</feature>
<gene>
    <name evidence="2" type="ORF">M997_3344</name>
</gene>
<feature type="compositionally biased region" description="Low complexity" evidence="1">
    <location>
        <begin position="15"/>
        <end position="27"/>
    </location>
</feature>
<dbReference type="EMBL" id="LXEV01000036">
    <property type="protein sequence ID" value="OAT44978.1"/>
    <property type="molecule type" value="Genomic_DNA"/>
</dbReference>
<feature type="compositionally biased region" description="Polar residues" evidence="1">
    <location>
        <begin position="1"/>
        <end position="14"/>
    </location>
</feature>
<reference evidence="2 3" key="1">
    <citation type="submission" date="2016-04" db="EMBL/GenBank/DDBJ databases">
        <title>ATOL: Assembling a taxonomically balanced genome-scale reconstruction of the evolutionary history of the Enterobacteriaceae.</title>
        <authorList>
            <person name="Plunkett G.III."/>
            <person name="Neeno-Eckwall E.C."/>
            <person name="Glasner J.D."/>
            <person name="Perna N.T."/>
        </authorList>
    </citation>
    <scope>NUCLEOTIDE SEQUENCE [LARGE SCALE GENOMIC DNA]</scope>
    <source>
        <strain evidence="2 3">ATCC 700826</strain>
    </source>
</reference>
<dbReference type="Proteomes" id="UP000078250">
    <property type="component" value="Unassembled WGS sequence"/>
</dbReference>
<dbReference type="RefSeq" id="WP_064721240.1">
    <property type="nucleotide sequence ID" value="NZ_LXEV01000036.1"/>
</dbReference>
<protein>
    <submittedName>
        <fullName evidence="2">Uncharacterized protein</fullName>
    </submittedName>
</protein>
<comment type="caution">
    <text evidence="2">The sequence shown here is derived from an EMBL/GenBank/DDBJ whole genome shotgun (WGS) entry which is preliminary data.</text>
</comment>
<evidence type="ECO:0000313" key="2">
    <source>
        <dbReference type="EMBL" id="OAT44978.1"/>
    </source>
</evidence>